<proteinExistence type="predicted"/>
<evidence type="ECO:0000256" key="1">
    <source>
        <dbReference type="SAM" id="MobiDB-lite"/>
    </source>
</evidence>
<dbReference type="Proteomes" id="UP001176941">
    <property type="component" value="Chromosome 21"/>
</dbReference>
<evidence type="ECO:0000313" key="3">
    <source>
        <dbReference type="Proteomes" id="UP001176941"/>
    </source>
</evidence>
<name>A0ABN8YPB9_RANTA</name>
<reference evidence="2" key="1">
    <citation type="submission" date="2023-04" db="EMBL/GenBank/DDBJ databases">
        <authorList>
            <consortium name="ELIXIR-Norway"/>
        </authorList>
    </citation>
    <scope>NUCLEOTIDE SEQUENCE [LARGE SCALE GENOMIC DNA]</scope>
</reference>
<keyword evidence="3" id="KW-1185">Reference proteome</keyword>
<gene>
    <name evidence="2" type="ORF">MRATA1EN1_LOCUS12379</name>
</gene>
<accession>A0ABN8YPB9</accession>
<feature type="compositionally biased region" description="Polar residues" evidence="1">
    <location>
        <begin position="48"/>
        <end position="57"/>
    </location>
</feature>
<evidence type="ECO:0000313" key="2">
    <source>
        <dbReference type="EMBL" id="CAI9163417.1"/>
    </source>
</evidence>
<feature type="compositionally biased region" description="Pro residues" evidence="1">
    <location>
        <begin position="30"/>
        <end position="43"/>
    </location>
</feature>
<feature type="compositionally biased region" description="Basic and acidic residues" evidence="1">
    <location>
        <begin position="9"/>
        <end position="25"/>
    </location>
</feature>
<feature type="region of interest" description="Disordered" evidence="1">
    <location>
        <begin position="1"/>
        <end position="123"/>
    </location>
</feature>
<sequence>MTSLGCDRVGGERRDEKTEAPRWDFQRPGFPSPPTPILQPLPPLLSSTVCGSSTGSPATARWDSRGTPPSGQPPALGAAPPRRRALAGEPATEGGGGERATEAGRGVGESSRAVYGLSEAADL</sequence>
<dbReference type="EMBL" id="OX459957">
    <property type="protein sequence ID" value="CAI9163417.1"/>
    <property type="molecule type" value="Genomic_DNA"/>
</dbReference>
<organism evidence="2 3">
    <name type="scientific">Rangifer tarandus platyrhynchus</name>
    <name type="common">Svalbard reindeer</name>
    <dbReference type="NCBI Taxonomy" id="3082113"/>
    <lineage>
        <taxon>Eukaryota</taxon>
        <taxon>Metazoa</taxon>
        <taxon>Chordata</taxon>
        <taxon>Craniata</taxon>
        <taxon>Vertebrata</taxon>
        <taxon>Euteleostomi</taxon>
        <taxon>Mammalia</taxon>
        <taxon>Eutheria</taxon>
        <taxon>Laurasiatheria</taxon>
        <taxon>Artiodactyla</taxon>
        <taxon>Ruminantia</taxon>
        <taxon>Pecora</taxon>
        <taxon>Cervidae</taxon>
        <taxon>Odocoileinae</taxon>
        <taxon>Rangifer</taxon>
    </lineage>
</organism>
<protein>
    <submittedName>
        <fullName evidence="2">Uncharacterized protein</fullName>
    </submittedName>
</protein>